<evidence type="ECO:0000313" key="2">
    <source>
        <dbReference type="EMBL" id="KAK8402489.1"/>
    </source>
</evidence>
<organism evidence="2 3">
    <name type="scientific">Scylla paramamosain</name>
    <name type="common">Mud crab</name>
    <dbReference type="NCBI Taxonomy" id="85552"/>
    <lineage>
        <taxon>Eukaryota</taxon>
        <taxon>Metazoa</taxon>
        <taxon>Ecdysozoa</taxon>
        <taxon>Arthropoda</taxon>
        <taxon>Crustacea</taxon>
        <taxon>Multicrustacea</taxon>
        <taxon>Malacostraca</taxon>
        <taxon>Eumalacostraca</taxon>
        <taxon>Eucarida</taxon>
        <taxon>Decapoda</taxon>
        <taxon>Pleocyemata</taxon>
        <taxon>Brachyura</taxon>
        <taxon>Eubrachyura</taxon>
        <taxon>Portunoidea</taxon>
        <taxon>Portunidae</taxon>
        <taxon>Portuninae</taxon>
        <taxon>Scylla</taxon>
    </lineage>
</organism>
<reference evidence="2 3" key="1">
    <citation type="submission" date="2023-03" db="EMBL/GenBank/DDBJ databases">
        <title>High-quality genome of Scylla paramamosain provides insights in environmental adaptation.</title>
        <authorList>
            <person name="Zhang L."/>
        </authorList>
    </citation>
    <scope>NUCLEOTIDE SEQUENCE [LARGE SCALE GENOMIC DNA]</scope>
    <source>
        <strain evidence="2">LZ_2023a</strain>
        <tissue evidence="2">Muscle</tissue>
    </source>
</reference>
<evidence type="ECO:0000256" key="1">
    <source>
        <dbReference type="SAM" id="MobiDB-lite"/>
    </source>
</evidence>
<proteinExistence type="predicted"/>
<dbReference type="EMBL" id="JARAKH010000007">
    <property type="protein sequence ID" value="KAK8402489.1"/>
    <property type="molecule type" value="Genomic_DNA"/>
</dbReference>
<gene>
    <name evidence="2" type="ORF">O3P69_000720</name>
</gene>
<comment type="caution">
    <text evidence="2">The sequence shown here is derived from an EMBL/GenBank/DDBJ whole genome shotgun (WGS) entry which is preliminary data.</text>
</comment>
<name>A0AAW0US48_SCYPA</name>
<sequence>MVFLGLAQRRGSRRAGKVLAAALLRTASTWTEVEASEEAAARRAAWAGTTLKHPRGAPRDMTPLKKYHPVMGDQEILCVFLAVYCAARRPGRCTRKSPAAAGPIENYPGAAPLPSEARRVMRGRPLPRSPELSGPRGEAETPTLRGGGTSSRVLSSQLVTLARRA</sequence>
<keyword evidence="3" id="KW-1185">Reference proteome</keyword>
<accession>A0AAW0US48</accession>
<evidence type="ECO:0000313" key="3">
    <source>
        <dbReference type="Proteomes" id="UP001487740"/>
    </source>
</evidence>
<feature type="compositionally biased region" description="Polar residues" evidence="1">
    <location>
        <begin position="150"/>
        <end position="159"/>
    </location>
</feature>
<dbReference type="AlphaFoldDB" id="A0AAW0US48"/>
<protein>
    <submittedName>
        <fullName evidence="2">Uncharacterized protein</fullName>
    </submittedName>
</protein>
<dbReference type="Proteomes" id="UP001487740">
    <property type="component" value="Unassembled WGS sequence"/>
</dbReference>
<feature type="region of interest" description="Disordered" evidence="1">
    <location>
        <begin position="94"/>
        <end position="165"/>
    </location>
</feature>